<comment type="caution">
    <text evidence="5">The sequence shown here is derived from an EMBL/GenBank/DDBJ whole genome shotgun (WGS) entry which is preliminary data.</text>
</comment>
<dbReference type="SUPFAM" id="SSF52518">
    <property type="entry name" value="Thiamin diphosphate-binding fold (THDP-binding)"/>
    <property type="match status" value="1"/>
</dbReference>
<dbReference type="InterPro" id="IPR029061">
    <property type="entry name" value="THDP-binding"/>
</dbReference>
<feature type="domain" description="Dehydrogenase E1 component" evidence="4">
    <location>
        <begin position="17"/>
        <end position="309"/>
    </location>
</feature>
<evidence type="ECO:0000256" key="1">
    <source>
        <dbReference type="ARBA" id="ARBA00001964"/>
    </source>
</evidence>
<keyword evidence="2" id="KW-0560">Oxidoreductase</keyword>
<accession>A0A853H3Y3</accession>
<dbReference type="Pfam" id="PF00676">
    <property type="entry name" value="E1_dh"/>
    <property type="match status" value="1"/>
</dbReference>
<dbReference type="RefSeq" id="WP_130037861.1">
    <property type="nucleotide sequence ID" value="NZ_JACCEV010000001.1"/>
</dbReference>
<dbReference type="AlphaFoldDB" id="A0A853H3Y3"/>
<evidence type="ECO:0000256" key="2">
    <source>
        <dbReference type="ARBA" id="ARBA00023002"/>
    </source>
</evidence>
<dbReference type="GO" id="GO:0004739">
    <property type="term" value="F:pyruvate dehydrogenase (acetyl-transferring) activity"/>
    <property type="evidence" value="ECO:0007669"/>
    <property type="project" value="TreeGrafter"/>
</dbReference>
<protein>
    <submittedName>
        <fullName evidence="5">Thiamine pyrophosphate-dependent dehydrogenase E1 component subunit alpha</fullName>
    </submittedName>
</protein>
<evidence type="ECO:0000313" key="5">
    <source>
        <dbReference type="EMBL" id="NYT84844.1"/>
    </source>
</evidence>
<keyword evidence="6" id="KW-1185">Reference proteome</keyword>
<organism evidence="5 6">
    <name type="scientific">Pollutimonas harenae</name>
    <dbReference type="NCBI Taxonomy" id="657015"/>
    <lineage>
        <taxon>Bacteria</taxon>
        <taxon>Pseudomonadati</taxon>
        <taxon>Pseudomonadota</taxon>
        <taxon>Betaproteobacteria</taxon>
        <taxon>Burkholderiales</taxon>
        <taxon>Alcaligenaceae</taxon>
        <taxon>Pollutimonas</taxon>
    </lineage>
</organism>
<reference evidence="5 6" key="1">
    <citation type="submission" date="2020-07" db="EMBL/GenBank/DDBJ databases">
        <title>Taxonomic revisions and descriptions of new bacterial species based on genomic comparisons in the high-G+C-content subgroup of the family Alcaligenaceae.</title>
        <authorList>
            <person name="Szabo A."/>
            <person name="Felfoldi T."/>
        </authorList>
    </citation>
    <scope>NUCLEOTIDE SEQUENCE [LARGE SCALE GENOMIC DNA]</scope>
    <source>
        <strain evidence="5 6">DSM 25667</strain>
    </source>
</reference>
<dbReference type="InterPro" id="IPR050642">
    <property type="entry name" value="PDH_E1_Alpha_Subunit"/>
</dbReference>
<dbReference type="GO" id="GO:0006086">
    <property type="term" value="P:pyruvate decarboxylation to acetyl-CoA"/>
    <property type="evidence" value="ECO:0007669"/>
    <property type="project" value="TreeGrafter"/>
</dbReference>
<comment type="cofactor">
    <cofactor evidence="1">
        <name>thiamine diphosphate</name>
        <dbReference type="ChEBI" id="CHEBI:58937"/>
    </cofactor>
</comment>
<proteinExistence type="predicted"/>
<gene>
    <name evidence="5" type="ORF">H0A62_04435</name>
</gene>
<evidence type="ECO:0000313" key="6">
    <source>
        <dbReference type="Proteomes" id="UP000554144"/>
    </source>
</evidence>
<name>A0A853H3Y3_9BURK</name>
<sequence>MPETLTVDELLALYRTIKTIRTVENSLTRLFADGEVPGFIHLSVGQEAIAAGICSALGDHDTLATTHRGHGHVLARGLSLPHFFKEVMGKAGGVCGGRGGSMHVADMEIGILGANGIVAAGIPIAMGSAVAHQTRKTGGIAVAFFGDGAMAEGVLHETLNMAALWKLPLLLVCENNGWSEFSPTSQQFAGTLKGLAAAFKISHQQLDGNDVSDVALATRKAVASLRKGKGPLILECVTKRVRGHYEGDPQKYRDADDLASLEAVDPVARTQVLLQEAGATKEQVDQVDQEVEADVDAAIAQAREDSEPTYESARQDVYTLNI</sequence>
<dbReference type="EMBL" id="JACCEV010000001">
    <property type="protein sequence ID" value="NYT84844.1"/>
    <property type="molecule type" value="Genomic_DNA"/>
</dbReference>
<keyword evidence="3" id="KW-0786">Thiamine pyrophosphate</keyword>
<dbReference type="InterPro" id="IPR001017">
    <property type="entry name" value="DH_E1"/>
</dbReference>
<dbReference type="CDD" id="cd02000">
    <property type="entry name" value="TPP_E1_PDC_ADC_BCADC"/>
    <property type="match status" value="1"/>
</dbReference>
<dbReference type="Proteomes" id="UP000554144">
    <property type="component" value="Unassembled WGS sequence"/>
</dbReference>
<evidence type="ECO:0000256" key="3">
    <source>
        <dbReference type="ARBA" id="ARBA00023052"/>
    </source>
</evidence>
<dbReference type="PANTHER" id="PTHR11516:SF60">
    <property type="entry name" value="PYRUVATE DEHYDROGENASE E1 COMPONENT SUBUNIT ALPHA"/>
    <property type="match status" value="1"/>
</dbReference>
<dbReference type="OrthoDB" id="9766715at2"/>
<evidence type="ECO:0000259" key="4">
    <source>
        <dbReference type="Pfam" id="PF00676"/>
    </source>
</evidence>
<dbReference type="Gene3D" id="3.40.50.970">
    <property type="match status" value="1"/>
</dbReference>
<dbReference type="PANTHER" id="PTHR11516">
    <property type="entry name" value="PYRUVATE DEHYDROGENASE E1 COMPONENT, ALPHA SUBUNIT BACTERIAL AND ORGANELLAR"/>
    <property type="match status" value="1"/>
</dbReference>